<feature type="region of interest" description="Disordered" evidence="1">
    <location>
        <begin position="198"/>
        <end position="242"/>
    </location>
</feature>
<proteinExistence type="predicted"/>
<dbReference type="EMBL" id="JARJCN010000037">
    <property type="protein sequence ID" value="KAJ7084652.1"/>
    <property type="molecule type" value="Genomic_DNA"/>
</dbReference>
<feature type="region of interest" description="Disordered" evidence="1">
    <location>
        <begin position="28"/>
        <end position="47"/>
    </location>
</feature>
<evidence type="ECO:0000256" key="1">
    <source>
        <dbReference type="SAM" id="MobiDB-lite"/>
    </source>
</evidence>
<gene>
    <name evidence="2" type="ORF">B0H15DRAFT_848453</name>
</gene>
<evidence type="ECO:0000313" key="3">
    <source>
        <dbReference type="Proteomes" id="UP001222325"/>
    </source>
</evidence>
<evidence type="ECO:0000313" key="2">
    <source>
        <dbReference type="EMBL" id="KAJ7084652.1"/>
    </source>
</evidence>
<feature type="compositionally biased region" description="Basic residues" evidence="1">
    <location>
        <begin position="30"/>
        <end position="41"/>
    </location>
</feature>
<accession>A0AAD6U4P6</accession>
<reference evidence="2" key="1">
    <citation type="submission" date="2023-03" db="EMBL/GenBank/DDBJ databases">
        <title>Massive genome expansion in bonnet fungi (Mycena s.s.) driven by repeated elements and novel gene families across ecological guilds.</title>
        <authorList>
            <consortium name="Lawrence Berkeley National Laboratory"/>
            <person name="Harder C.B."/>
            <person name="Miyauchi S."/>
            <person name="Viragh M."/>
            <person name="Kuo A."/>
            <person name="Thoen E."/>
            <person name="Andreopoulos B."/>
            <person name="Lu D."/>
            <person name="Skrede I."/>
            <person name="Drula E."/>
            <person name="Henrissat B."/>
            <person name="Morin E."/>
            <person name="Kohler A."/>
            <person name="Barry K."/>
            <person name="LaButti K."/>
            <person name="Morin E."/>
            <person name="Salamov A."/>
            <person name="Lipzen A."/>
            <person name="Mereny Z."/>
            <person name="Hegedus B."/>
            <person name="Baldrian P."/>
            <person name="Stursova M."/>
            <person name="Weitz H."/>
            <person name="Taylor A."/>
            <person name="Grigoriev I.V."/>
            <person name="Nagy L.G."/>
            <person name="Martin F."/>
            <person name="Kauserud H."/>
        </authorList>
    </citation>
    <scope>NUCLEOTIDE SEQUENCE</scope>
    <source>
        <strain evidence="2">CBHHK173m</strain>
    </source>
</reference>
<comment type="caution">
    <text evidence="2">The sequence shown here is derived from an EMBL/GenBank/DDBJ whole genome shotgun (WGS) entry which is preliminary data.</text>
</comment>
<name>A0AAD6U4P6_9AGAR</name>
<dbReference type="AlphaFoldDB" id="A0AAD6U4P6"/>
<sequence length="242" mass="28315">MLLQLEPEVREAWLEGWNDGLRAGEQAAHNRYRRRHGKTRRAARESIPRRYDPNISREVRLPLEVMFRPRKIRTNISRGLILTLEVMLIVRRTLIGRCPRFPKFLYPMKQTPSQIYATPLCLARLFIRPHPRLHPNQLRKDFEKRSRKSAIRATFARRYPCNISRRLGPKKHSNVNPPPSVIPRIAPMALVNLREYHPFPHRPSSAQRTRTKKLSSRTHSATTFLLYGKDDPGPHIPSRPGL</sequence>
<keyword evidence="3" id="KW-1185">Reference proteome</keyword>
<organism evidence="2 3">
    <name type="scientific">Mycena belliarum</name>
    <dbReference type="NCBI Taxonomy" id="1033014"/>
    <lineage>
        <taxon>Eukaryota</taxon>
        <taxon>Fungi</taxon>
        <taxon>Dikarya</taxon>
        <taxon>Basidiomycota</taxon>
        <taxon>Agaricomycotina</taxon>
        <taxon>Agaricomycetes</taxon>
        <taxon>Agaricomycetidae</taxon>
        <taxon>Agaricales</taxon>
        <taxon>Marasmiineae</taxon>
        <taxon>Mycenaceae</taxon>
        <taxon>Mycena</taxon>
    </lineage>
</organism>
<protein>
    <submittedName>
        <fullName evidence="2">Uncharacterized protein</fullName>
    </submittedName>
</protein>
<dbReference type="Proteomes" id="UP001222325">
    <property type="component" value="Unassembled WGS sequence"/>
</dbReference>